<keyword evidence="3" id="KW-1185">Reference proteome</keyword>
<accession>A0ABU6Z6H5</accession>
<gene>
    <name evidence="2" type="ORF">PIB30_024496</name>
</gene>
<feature type="region of interest" description="Disordered" evidence="1">
    <location>
        <begin position="1"/>
        <end position="70"/>
    </location>
</feature>
<evidence type="ECO:0000313" key="3">
    <source>
        <dbReference type="Proteomes" id="UP001341840"/>
    </source>
</evidence>
<protein>
    <submittedName>
        <fullName evidence="2">Uncharacterized protein</fullName>
    </submittedName>
</protein>
<dbReference type="Proteomes" id="UP001341840">
    <property type="component" value="Unassembled WGS sequence"/>
</dbReference>
<organism evidence="2 3">
    <name type="scientific">Stylosanthes scabra</name>
    <dbReference type="NCBI Taxonomy" id="79078"/>
    <lineage>
        <taxon>Eukaryota</taxon>
        <taxon>Viridiplantae</taxon>
        <taxon>Streptophyta</taxon>
        <taxon>Embryophyta</taxon>
        <taxon>Tracheophyta</taxon>
        <taxon>Spermatophyta</taxon>
        <taxon>Magnoliopsida</taxon>
        <taxon>eudicotyledons</taxon>
        <taxon>Gunneridae</taxon>
        <taxon>Pentapetalae</taxon>
        <taxon>rosids</taxon>
        <taxon>fabids</taxon>
        <taxon>Fabales</taxon>
        <taxon>Fabaceae</taxon>
        <taxon>Papilionoideae</taxon>
        <taxon>50 kb inversion clade</taxon>
        <taxon>dalbergioids sensu lato</taxon>
        <taxon>Dalbergieae</taxon>
        <taxon>Pterocarpus clade</taxon>
        <taxon>Stylosanthes</taxon>
    </lineage>
</organism>
<evidence type="ECO:0000256" key="1">
    <source>
        <dbReference type="SAM" id="MobiDB-lite"/>
    </source>
</evidence>
<proteinExistence type="predicted"/>
<sequence length="188" mass="21674">MESSIRNQNSEKHSWEHPSGGAEALPSPEEVENLRKSKRKLRNEDGVETSQAPKKVAEANEDVNGATQPRRLYVSMVKGSDFVYELSLHYKDDTDSSDSEVDSDYESDFEYSDVEAETKGSVNWKARRMISIRRVIKDEDGYPNLTMNRAEKLSLKKHWKKTLIVKLLSRRIGFAVLHKRLNSTWEKE</sequence>
<comment type="caution">
    <text evidence="2">The sequence shown here is derived from an EMBL/GenBank/DDBJ whole genome shotgun (WGS) entry which is preliminary data.</text>
</comment>
<name>A0ABU6Z6H5_9FABA</name>
<reference evidence="2 3" key="1">
    <citation type="journal article" date="2023" name="Plants (Basel)">
        <title>Bridging the Gap: Combining Genomics and Transcriptomics Approaches to Understand Stylosanthes scabra, an Orphan Legume from the Brazilian Caatinga.</title>
        <authorList>
            <person name="Ferreira-Neto J.R.C."/>
            <person name="da Silva M.D."/>
            <person name="Binneck E."/>
            <person name="de Melo N.F."/>
            <person name="da Silva R.H."/>
            <person name="de Melo A.L.T.M."/>
            <person name="Pandolfi V."/>
            <person name="Bustamante F.O."/>
            <person name="Brasileiro-Vidal A.C."/>
            <person name="Benko-Iseppon A.M."/>
        </authorList>
    </citation>
    <scope>NUCLEOTIDE SEQUENCE [LARGE SCALE GENOMIC DNA]</scope>
    <source>
        <tissue evidence="2">Leaves</tissue>
    </source>
</reference>
<evidence type="ECO:0000313" key="2">
    <source>
        <dbReference type="EMBL" id="MED6218170.1"/>
    </source>
</evidence>
<dbReference type="EMBL" id="JASCZI010271948">
    <property type="protein sequence ID" value="MED6218170.1"/>
    <property type="molecule type" value="Genomic_DNA"/>
</dbReference>